<evidence type="ECO:0000313" key="1">
    <source>
        <dbReference type="EMBL" id="UUZ44407.1"/>
    </source>
</evidence>
<dbReference type="Proteomes" id="UP001059663">
    <property type="component" value="Chromosome"/>
</dbReference>
<sequence length="52" mass="5521">MSQPSVSAGGRPNRDLHCRISLRSCALVHISLRSCTPGSHLLKVVRTPAASP</sequence>
<evidence type="ECO:0000313" key="2">
    <source>
        <dbReference type="Proteomes" id="UP001059663"/>
    </source>
</evidence>
<name>A0AC61U320_9MICO</name>
<reference evidence="1" key="1">
    <citation type="submission" date="2021-11" db="EMBL/GenBank/DDBJ databases">
        <title>Study of the species diversity of bacterial strains isolated from a unique natural object - Shulgan-Tash cave (Bashkiria).</title>
        <authorList>
            <person name="Sazanova A.L."/>
            <person name="Chirak E.R."/>
            <person name="Safronova V.I."/>
        </authorList>
    </citation>
    <scope>NUCLEOTIDE SEQUENCE</scope>
    <source>
        <strain evidence="1">P1</strain>
    </source>
</reference>
<proteinExistence type="predicted"/>
<organism evidence="1 2">
    <name type="scientific">Janibacter limosus</name>
    <dbReference type="NCBI Taxonomy" id="53458"/>
    <lineage>
        <taxon>Bacteria</taxon>
        <taxon>Bacillati</taxon>
        <taxon>Actinomycetota</taxon>
        <taxon>Actinomycetes</taxon>
        <taxon>Micrococcales</taxon>
        <taxon>Intrasporangiaceae</taxon>
        <taxon>Janibacter</taxon>
    </lineage>
</organism>
<accession>A0AC61U320</accession>
<dbReference type="EMBL" id="CP087977">
    <property type="protein sequence ID" value="UUZ44407.1"/>
    <property type="molecule type" value="Genomic_DNA"/>
</dbReference>
<protein>
    <submittedName>
        <fullName evidence="1">Uncharacterized protein</fullName>
    </submittedName>
</protein>
<gene>
    <name evidence="1" type="ORF">LP422_18595</name>
</gene>